<keyword evidence="1" id="KW-0732">Signal</keyword>
<protein>
    <submittedName>
        <fullName evidence="2">Uncharacterized protein</fullName>
    </submittedName>
</protein>
<dbReference type="EMBL" id="NIVC01001364">
    <property type="protein sequence ID" value="PAA68894.1"/>
    <property type="molecule type" value="Genomic_DNA"/>
</dbReference>
<gene>
    <name evidence="2" type="ORF">BOX15_Mlig020546g1</name>
</gene>
<evidence type="ECO:0000313" key="2">
    <source>
        <dbReference type="EMBL" id="PAA68894.1"/>
    </source>
</evidence>
<feature type="non-terminal residue" evidence="2">
    <location>
        <position position="1"/>
    </location>
</feature>
<dbReference type="Proteomes" id="UP000215902">
    <property type="component" value="Unassembled WGS sequence"/>
</dbReference>
<organism evidence="2 3">
    <name type="scientific">Macrostomum lignano</name>
    <dbReference type="NCBI Taxonomy" id="282301"/>
    <lineage>
        <taxon>Eukaryota</taxon>
        <taxon>Metazoa</taxon>
        <taxon>Spiralia</taxon>
        <taxon>Lophotrochozoa</taxon>
        <taxon>Platyhelminthes</taxon>
        <taxon>Rhabditophora</taxon>
        <taxon>Macrostomorpha</taxon>
        <taxon>Macrostomida</taxon>
        <taxon>Macrostomidae</taxon>
        <taxon>Macrostomum</taxon>
    </lineage>
</organism>
<dbReference type="AlphaFoldDB" id="A0A267F6S3"/>
<feature type="chain" id="PRO_5012582824" evidence="1">
    <location>
        <begin position="40"/>
        <end position="112"/>
    </location>
</feature>
<proteinExistence type="predicted"/>
<name>A0A267F6S3_9PLAT</name>
<comment type="caution">
    <text evidence="2">The sequence shown here is derived from an EMBL/GenBank/DDBJ whole genome shotgun (WGS) entry which is preliminary data.</text>
</comment>
<accession>A0A267F6S3</accession>
<evidence type="ECO:0000256" key="1">
    <source>
        <dbReference type="SAM" id="SignalP"/>
    </source>
</evidence>
<feature type="signal peptide" evidence="1">
    <location>
        <begin position="1"/>
        <end position="39"/>
    </location>
</feature>
<sequence length="112" mass="12269">SKSAYRYDTALKLKTNIWTMPNSSKTFLLLLLVVAFVAAADSAVDSSRCHWGIGWQAPCKRNSDCCGGNVCFWRRGSPTGYCCCSLPSSAGILYPRPPKPQPQPQPEIPQGF</sequence>
<keyword evidence="3" id="KW-1185">Reference proteome</keyword>
<reference evidence="2 3" key="1">
    <citation type="submission" date="2017-06" db="EMBL/GenBank/DDBJ databases">
        <title>A platform for efficient transgenesis in Macrostomum lignano, a flatworm model organism for stem cell research.</title>
        <authorList>
            <person name="Berezikov E."/>
        </authorList>
    </citation>
    <scope>NUCLEOTIDE SEQUENCE [LARGE SCALE GENOMIC DNA]</scope>
    <source>
        <strain evidence="2">DV1</strain>
        <tissue evidence="2">Whole organism</tissue>
    </source>
</reference>
<evidence type="ECO:0000313" key="3">
    <source>
        <dbReference type="Proteomes" id="UP000215902"/>
    </source>
</evidence>